<dbReference type="PANTHER" id="PTHR24305">
    <property type="entry name" value="CYTOCHROME P450"/>
    <property type="match status" value="1"/>
</dbReference>
<dbReference type="InterPro" id="IPR002401">
    <property type="entry name" value="Cyt_P450_E_grp-I"/>
</dbReference>
<name>A0A9P4QXC9_9PLEO</name>
<keyword evidence="1" id="KW-0408">Iron</keyword>
<dbReference type="OrthoDB" id="1470350at2759"/>
<dbReference type="PRINTS" id="PR00385">
    <property type="entry name" value="P450"/>
</dbReference>
<feature type="transmembrane region" description="Helical" evidence="2">
    <location>
        <begin position="12"/>
        <end position="31"/>
    </location>
</feature>
<sequence length="526" mass="59321">MYYFIRHYDIFRALLLISATAFNETFLWMIYQLAIYPRLLSPLRHLPEPKSSRFFTGESFNIFITPSMTTTRKWINETPNDGLIRFRTLWGVDSLMVTSPELLGELLISKAYDYTKRPWLAKVLALVLGNGIIFAEGAEHKRQRKHLIPPFAYSRIKELYPLFWKQTCDATAILSSVVQDQKPIQINDWASRLTLDIIGEAGMGQSFQAVSKPTDNELYGAYATVFKQSPKQQARQIVRRLVRDFFSSRLPYFEQWFPLDPNNPAVRSIRLIRRLTREIIASGKASIDPLAAGGGRQQARIDVINAAVGSQAFSEEELVNQMMTFLLAGHESTASALTMACYYFCKHPEVQDKLRAEIRATLPSPSSSSTIDAARIRSQPYLMAVVEEVMRIAPAVPISGRVAVTDTWIGKNQFVPKGTTVILASAAINTSKELWGPDALEFKPERWLNGTIPKSPFANMTFLHGPRSCMGEDFARGVFACVVAAWVGRFEMEFEDPDYKPVFAPATLNIRLEGGMGIKLRPIDGW</sequence>
<dbReference type="CDD" id="cd11069">
    <property type="entry name" value="CYP_FUM15-like"/>
    <property type="match status" value="1"/>
</dbReference>
<reference evidence="3" key="1">
    <citation type="journal article" date="2020" name="Stud. Mycol.">
        <title>101 Dothideomycetes genomes: a test case for predicting lifestyles and emergence of pathogens.</title>
        <authorList>
            <person name="Haridas S."/>
            <person name="Albert R."/>
            <person name="Binder M."/>
            <person name="Bloem J."/>
            <person name="Labutti K."/>
            <person name="Salamov A."/>
            <person name="Andreopoulos B."/>
            <person name="Baker S."/>
            <person name="Barry K."/>
            <person name="Bills G."/>
            <person name="Bluhm B."/>
            <person name="Cannon C."/>
            <person name="Castanera R."/>
            <person name="Culley D."/>
            <person name="Daum C."/>
            <person name="Ezra D."/>
            <person name="Gonzalez J."/>
            <person name="Henrissat B."/>
            <person name="Kuo A."/>
            <person name="Liang C."/>
            <person name="Lipzen A."/>
            <person name="Lutzoni F."/>
            <person name="Magnuson J."/>
            <person name="Mondo S."/>
            <person name="Nolan M."/>
            <person name="Ohm R."/>
            <person name="Pangilinan J."/>
            <person name="Park H.-J."/>
            <person name="Ramirez L."/>
            <person name="Alfaro M."/>
            <person name="Sun H."/>
            <person name="Tritt A."/>
            <person name="Yoshinaga Y."/>
            <person name="Zwiers L.-H."/>
            <person name="Turgeon B."/>
            <person name="Goodwin S."/>
            <person name="Spatafora J."/>
            <person name="Crous P."/>
            <person name="Grigoriev I."/>
        </authorList>
    </citation>
    <scope>NUCLEOTIDE SEQUENCE</scope>
    <source>
        <strain evidence="3">CBS 125425</strain>
    </source>
</reference>
<protein>
    <submittedName>
        <fullName evidence="3">Cytochrome P450</fullName>
    </submittedName>
</protein>
<keyword evidence="1" id="KW-0349">Heme</keyword>
<comment type="caution">
    <text evidence="3">The sequence shown here is derived from an EMBL/GenBank/DDBJ whole genome shotgun (WGS) entry which is preliminary data.</text>
</comment>
<evidence type="ECO:0000313" key="4">
    <source>
        <dbReference type="Proteomes" id="UP000799444"/>
    </source>
</evidence>
<evidence type="ECO:0000313" key="3">
    <source>
        <dbReference type="EMBL" id="KAF2734439.1"/>
    </source>
</evidence>
<dbReference type="Gene3D" id="1.10.630.10">
    <property type="entry name" value="Cytochrome P450"/>
    <property type="match status" value="1"/>
</dbReference>
<keyword evidence="2" id="KW-0812">Transmembrane</keyword>
<dbReference type="AlphaFoldDB" id="A0A9P4QXC9"/>
<feature type="binding site" description="axial binding residue" evidence="1">
    <location>
        <position position="469"/>
    </location>
    <ligand>
        <name>heme</name>
        <dbReference type="ChEBI" id="CHEBI:30413"/>
    </ligand>
    <ligandPart>
        <name>Fe</name>
        <dbReference type="ChEBI" id="CHEBI:18248"/>
    </ligandPart>
</feature>
<dbReference type="GO" id="GO:0004497">
    <property type="term" value="F:monooxygenase activity"/>
    <property type="evidence" value="ECO:0007669"/>
    <property type="project" value="InterPro"/>
</dbReference>
<dbReference type="InterPro" id="IPR036396">
    <property type="entry name" value="Cyt_P450_sf"/>
</dbReference>
<evidence type="ECO:0000256" key="1">
    <source>
        <dbReference type="PIRSR" id="PIRSR602401-1"/>
    </source>
</evidence>
<keyword evidence="4" id="KW-1185">Reference proteome</keyword>
<keyword evidence="2" id="KW-1133">Transmembrane helix</keyword>
<dbReference type="InterPro" id="IPR050121">
    <property type="entry name" value="Cytochrome_P450_monoxygenase"/>
</dbReference>
<dbReference type="SUPFAM" id="SSF48264">
    <property type="entry name" value="Cytochrome P450"/>
    <property type="match status" value="1"/>
</dbReference>
<dbReference type="InterPro" id="IPR001128">
    <property type="entry name" value="Cyt_P450"/>
</dbReference>
<dbReference type="GO" id="GO:0020037">
    <property type="term" value="F:heme binding"/>
    <property type="evidence" value="ECO:0007669"/>
    <property type="project" value="InterPro"/>
</dbReference>
<organism evidence="3 4">
    <name type="scientific">Polyplosphaeria fusca</name>
    <dbReference type="NCBI Taxonomy" id="682080"/>
    <lineage>
        <taxon>Eukaryota</taxon>
        <taxon>Fungi</taxon>
        <taxon>Dikarya</taxon>
        <taxon>Ascomycota</taxon>
        <taxon>Pezizomycotina</taxon>
        <taxon>Dothideomycetes</taxon>
        <taxon>Pleosporomycetidae</taxon>
        <taxon>Pleosporales</taxon>
        <taxon>Tetraplosphaeriaceae</taxon>
        <taxon>Polyplosphaeria</taxon>
    </lineage>
</organism>
<dbReference type="Pfam" id="PF00067">
    <property type="entry name" value="p450"/>
    <property type="match status" value="1"/>
</dbReference>
<dbReference type="EMBL" id="ML996148">
    <property type="protein sequence ID" value="KAF2734439.1"/>
    <property type="molecule type" value="Genomic_DNA"/>
</dbReference>
<dbReference type="PRINTS" id="PR00463">
    <property type="entry name" value="EP450I"/>
</dbReference>
<evidence type="ECO:0000256" key="2">
    <source>
        <dbReference type="SAM" id="Phobius"/>
    </source>
</evidence>
<proteinExistence type="predicted"/>
<accession>A0A9P4QXC9</accession>
<dbReference type="GO" id="GO:0005506">
    <property type="term" value="F:iron ion binding"/>
    <property type="evidence" value="ECO:0007669"/>
    <property type="project" value="InterPro"/>
</dbReference>
<keyword evidence="1" id="KW-0479">Metal-binding</keyword>
<dbReference type="Proteomes" id="UP000799444">
    <property type="component" value="Unassembled WGS sequence"/>
</dbReference>
<gene>
    <name evidence="3" type="ORF">EJ04DRAFT_437144</name>
</gene>
<dbReference type="PANTHER" id="PTHR24305:SF227">
    <property type="entry name" value="P450, PUTATIVE (EUROFUNG)-RELATED"/>
    <property type="match status" value="1"/>
</dbReference>
<dbReference type="GO" id="GO:0016705">
    <property type="term" value="F:oxidoreductase activity, acting on paired donors, with incorporation or reduction of molecular oxygen"/>
    <property type="evidence" value="ECO:0007669"/>
    <property type="project" value="InterPro"/>
</dbReference>
<comment type="cofactor">
    <cofactor evidence="1">
        <name>heme</name>
        <dbReference type="ChEBI" id="CHEBI:30413"/>
    </cofactor>
</comment>
<keyword evidence="2" id="KW-0472">Membrane</keyword>